<evidence type="ECO:0000313" key="1">
    <source>
        <dbReference type="EMBL" id="CAH1403051.1"/>
    </source>
</evidence>
<name>A0A9P0HJB1_NEZVI</name>
<proteinExistence type="predicted"/>
<gene>
    <name evidence="1" type="ORF">NEZAVI_LOCUS11724</name>
</gene>
<protein>
    <submittedName>
        <fullName evidence="1">Uncharacterized protein</fullName>
    </submittedName>
</protein>
<organism evidence="1 2">
    <name type="scientific">Nezara viridula</name>
    <name type="common">Southern green stink bug</name>
    <name type="synonym">Cimex viridulus</name>
    <dbReference type="NCBI Taxonomy" id="85310"/>
    <lineage>
        <taxon>Eukaryota</taxon>
        <taxon>Metazoa</taxon>
        <taxon>Ecdysozoa</taxon>
        <taxon>Arthropoda</taxon>
        <taxon>Hexapoda</taxon>
        <taxon>Insecta</taxon>
        <taxon>Pterygota</taxon>
        <taxon>Neoptera</taxon>
        <taxon>Paraneoptera</taxon>
        <taxon>Hemiptera</taxon>
        <taxon>Heteroptera</taxon>
        <taxon>Panheteroptera</taxon>
        <taxon>Pentatomomorpha</taxon>
        <taxon>Pentatomoidea</taxon>
        <taxon>Pentatomidae</taxon>
        <taxon>Pentatominae</taxon>
        <taxon>Nezara</taxon>
    </lineage>
</organism>
<dbReference type="OrthoDB" id="10558625at2759"/>
<sequence length="92" mass="10257">MCPLGRPMTDSATLMTNWSSYIDPLSAAHDPALRVHMCGAMGLINHPMWSSKCALLGDRRQCASPLHHELRFLGPSDSRRIYWHHEVQGGSS</sequence>
<dbReference type="AlphaFoldDB" id="A0A9P0HJB1"/>
<dbReference type="EMBL" id="OV725081">
    <property type="protein sequence ID" value="CAH1403051.1"/>
    <property type="molecule type" value="Genomic_DNA"/>
</dbReference>
<evidence type="ECO:0000313" key="2">
    <source>
        <dbReference type="Proteomes" id="UP001152798"/>
    </source>
</evidence>
<reference evidence="1" key="1">
    <citation type="submission" date="2022-01" db="EMBL/GenBank/DDBJ databases">
        <authorList>
            <person name="King R."/>
        </authorList>
    </citation>
    <scope>NUCLEOTIDE SEQUENCE</scope>
</reference>
<accession>A0A9P0HJB1</accession>
<keyword evidence="2" id="KW-1185">Reference proteome</keyword>
<dbReference type="Proteomes" id="UP001152798">
    <property type="component" value="Chromosome 5"/>
</dbReference>